<evidence type="ECO:0000256" key="2">
    <source>
        <dbReference type="ARBA" id="ARBA00005988"/>
    </source>
</evidence>
<dbReference type="GO" id="GO:0006508">
    <property type="term" value="P:proteolysis"/>
    <property type="evidence" value="ECO:0007669"/>
    <property type="project" value="UniProtKB-KW"/>
</dbReference>
<dbReference type="PANTHER" id="PTHR11705:SF143">
    <property type="entry name" value="SLL0236 PROTEIN"/>
    <property type="match status" value="1"/>
</dbReference>
<dbReference type="FunFam" id="3.40.630.10:FF:000155">
    <property type="entry name" value="Zn-dependent exopeptidase"/>
    <property type="match status" value="1"/>
</dbReference>
<reference evidence="10" key="1">
    <citation type="journal article" date="2020" name="Stud. Mycol.">
        <title>101 Dothideomycetes genomes: a test case for predicting lifestyles and emergence of pathogens.</title>
        <authorList>
            <person name="Haridas S."/>
            <person name="Albert R."/>
            <person name="Binder M."/>
            <person name="Bloem J."/>
            <person name="Labutti K."/>
            <person name="Salamov A."/>
            <person name="Andreopoulos B."/>
            <person name="Baker S."/>
            <person name="Barry K."/>
            <person name="Bills G."/>
            <person name="Bluhm B."/>
            <person name="Cannon C."/>
            <person name="Castanera R."/>
            <person name="Culley D."/>
            <person name="Daum C."/>
            <person name="Ezra D."/>
            <person name="Gonzalez J."/>
            <person name="Henrissat B."/>
            <person name="Kuo A."/>
            <person name="Liang C."/>
            <person name="Lipzen A."/>
            <person name="Lutzoni F."/>
            <person name="Magnuson J."/>
            <person name="Mondo S."/>
            <person name="Nolan M."/>
            <person name="Ohm R."/>
            <person name="Pangilinan J."/>
            <person name="Park H.-J."/>
            <person name="Ramirez L."/>
            <person name="Alfaro M."/>
            <person name="Sun H."/>
            <person name="Tritt A."/>
            <person name="Yoshinaga Y."/>
            <person name="Zwiers L.-H."/>
            <person name="Turgeon B."/>
            <person name="Goodwin S."/>
            <person name="Spatafora J."/>
            <person name="Crous P."/>
            <person name="Grigoriev I."/>
        </authorList>
    </citation>
    <scope>NUCLEOTIDE SEQUENCE</scope>
    <source>
        <strain evidence="10">CBS 279.74</strain>
    </source>
</reference>
<evidence type="ECO:0000256" key="4">
    <source>
        <dbReference type="ARBA" id="ARBA00022801"/>
    </source>
</evidence>
<dbReference type="PANTHER" id="PTHR11705">
    <property type="entry name" value="PROTEASE FAMILY M14 CARBOXYPEPTIDASE A,B"/>
    <property type="match status" value="1"/>
</dbReference>
<comment type="cofactor">
    <cofactor evidence="1">
        <name>Zn(2+)</name>
        <dbReference type="ChEBI" id="CHEBI:29105"/>
    </cofactor>
</comment>
<dbReference type="SMART" id="SM00631">
    <property type="entry name" value="Zn_pept"/>
    <property type="match status" value="1"/>
</dbReference>
<dbReference type="InterPro" id="IPR000834">
    <property type="entry name" value="Peptidase_M14"/>
</dbReference>
<keyword evidence="5" id="KW-0862">Zinc</keyword>
<keyword evidence="6" id="KW-0482">Metalloprotease</keyword>
<dbReference type="Pfam" id="PF00246">
    <property type="entry name" value="Peptidase_M14"/>
    <property type="match status" value="1"/>
</dbReference>
<organism evidence="10 11">
    <name type="scientific">Pleomassaria siparia CBS 279.74</name>
    <dbReference type="NCBI Taxonomy" id="1314801"/>
    <lineage>
        <taxon>Eukaryota</taxon>
        <taxon>Fungi</taxon>
        <taxon>Dikarya</taxon>
        <taxon>Ascomycota</taxon>
        <taxon>Pezizomycotina</taxon>
        <taxon>Dothideomycetes</taxon>
        <taxon>Pleosporomycetidae</taxon>
        <taxon>Pleosporales</taxon>
        <taxon>Pleomassariaceae</taxon>
        <taxon>Pleomassaria</taxon>
    </lineage>
</organism>
<feature type="chain" id="PRO_5026283975" evidence="8">
    <location>
        <begin position="17"/>
        <end position="437"/>
    </location>
</feature>
<dbReference type="PROSITE" id="PS52035">
    <property type="entry name" value="PEPTIDASE_M14"/>
    <property type="match status" value="1"/>
</dbReference>
<dbReference type="OrthoDB" id="3626597at2759"/>
<evidence type="ECO:0000256" key="6">
    <source>
        <dbReference type="ARBA" id="ARBA00023049"/>
    </source>
</evidence>
<name>A0A6G1JXX0_9PLEO</name>
<dbReference type="Proteomes" id="UP000799428">
    <property type="component" value="Unassembled WGS sequence"/>
</dbReference>
<evidence type="ECO:0000313" key="11">
    <source>
        <dbReference type="Proteomes" id="UP000799428"/>
    </source>
</evidence>
<dbReference type="AlphaFoldDB" id="A0A6G1JXX0"/>
<dbReference type="EMBL" id="MU005779">
    <property type="protein sequence ID" value="KAF2705183.1"/>
    <property type="molecule type" value="Genomic_DNA"/>
</dbReference>
<evidence type="ECO:0000259" key="9">
    <source>
        <dbReference type="PROSITE" id="PS52035"/>
    </source>
</evidence>
<keyword evidence="4" id="KW-0378">Hydrolase</keyword>
<evidence type="ECO:0000313" key="10">
    <source>
        <dbReference type="EMBL" id="KAF2705183.1"/>
    </source>
</evidence>
<feature type="signal peptide" evidence="8">
    <location>
        <begin position="1"/>
        <end position="16"/>
    </location>
</feature>
<keyword evidence="8" id="KW-0732">Signal</keyword>
<gene>
    <name evidence="10" type="ORF">K504DRAFT_460448</name>
</gene>
<evidence type="ECO:0000256" key="5">
    <source>
        <dbReference type="ARBA" id="ARBA00022833"/>
    </source>
</evidence>
<accession>A0A6G1JXX0</accession>
<dbReference type="GO" id="GO:0004181">
    <property type="term" value="F:metallocarboxypeptidase activity"/>
    <property type="evidence" value="ECO:0007669"/>
    <property type="project" value="InterPro"/>
</dbReference>
<keyword evidence="11" id="KW-1185">Reference proteome</keyword>
<dbReference type="SUPFAM" id="SSF53187">
    <property type="entry name" value="Zn-dependent exopeptidases"/>
    <property type="match status" value="1"/>
</dbReference>
<keyword evidence="3" id="KW-0645">Protease</keyword>
<feature type="domain" description="Peptidase M14" evidence="9">
    <location>
        <begin position="66"/>
        <end position="426"/>
    </location>
</feature>
<protein>
    <submittedName>
        <fullName evidence="10">Zn-dependent exopeptidase</fullName>
    </submittedName>
</protein>
<feature type="active site" description="Proton donor/acceptor" evidence="7">
    <location>
        <position position="389"/>
    </location>
</feature>
<sequence length="437" mass="46376">MKISLLTLLAPLLTAACLLPEERAGLPRKVHRRQTSNGLAVGTGDRFSGGTIAPRGLGTQSTTLTSILNVAEVSSGLKALAAVYNITIFNTPYTTFNGRTIQGGKVGGVGTCNNAYRVYLNGGIHARERGSHDGLLFFIGDLLYANANDVGLTYGSKSYTAAQVKTALTAGIVFVPLSNPDGVAYDQSSNSCWRKNRNTASGSSGSSVGIDLNRNFDFVWELSKWASSVRSDVASSSPSSEIYHGTAPFSEPETKSIKWVLDTYAKVRWFIDLHSYTGDVLYSWGSDTNQQTTPTMNFLNSAYNSVRGIVSDRPGSNGGYGEYVSSAESTANIAAAKRIGSAMSTAAGRTYSVIPAADLYATSGASDDYSFSRHYADTTKNLVHGYTVEFGFGNSGASCPFYPTSAQHQNNIKEIGAGFMETLLAAVDLGLGDALVC</sequence>
<evidence type="ECO:0000256" key="3">
    <source>
        <dbReference type="ARBA" id="ARBA00022670"/>
    </source>
</evidence>
<dbReference type="GO" id="GO:0008270">
    <property type="term" value="F:zinc ion binding"/>
    <property type="evidence" value="ECO:0007669"/>
    <property type="project" value="InterPro"/>
</dbReference>
<evidence type="ECO:0000256" key="7">
    <source>
        <dbReference type="PROSITE-ProRule" id="PRU01379"/>
    </source>
</evidence>
<comment type="similarity">
    <text evidence="2 7">Belongs to the peptidase M14 family.</text>
</comment>
<dbReference type="PROSITE" id="PS51257">
    <property type="entry name" value="PROKAR_LIPOPROTEIN"/>
    <property type="match status" value="1"/>
</dbReference>
<dbReference type="Gene3D" id="3.40.630.10">
    <property type="entry name" value="Zn peptidases"/>
    <property type="match status" value="1"/>
</dbReference>
<evidence type="ECO:0000256" key="8">
    <source>
        <dbReference type="SAM" id="SignalP"/>
    </source>
</evidence>
<evidence type="ECO:0000256" key="1">
    <source>
        <dbReference type="ARBA" id="ARBA00001947"/>
    </source>
</evidence>
<proteinExistence type="inferred from homology"/>